<keyword evidence="1" id="KW-1133">Transmembrane helix</keyword>
<dbReference type="GO" id="GO:0016020">
    <property type="term" value="C:membrane"/>
    <property type="evidence" value="ECO:0007669"/>
    <property type="project" value="InterPro"/>
</dbReference>
<proteinExistence type="predicted"/>
<accession>A0A0S4KSZ2</accession>
<dbReference type="EC" id="1.-.-.-" evidence="2"/>
<feature type="transmembrane region" description="Helical" evidence="1">
    <location>
        <begin position="103"/>
        <end position="124"/>
    </location>
</feature>
<evidence type="ECO:0000313" key="3">
    <source>
        <dbReference type="Proteomes" id="UP000066284"/>
    </source>
</evidence>
<sequence>MSRVKVFFNSSVNSKIVASLAGLGLVGFVIFHMLGNLQVFEGGDAINGYASFLRDMPILLWTARAGLLVAAGVHVGLTLRLALRNRQGRPVAYAARRYRAASVASRTMALTGSLLLVFIFFHVLHLTVGIIDPSAPDGLDIQGRVDVYKKIIHAFNNPLYVGIYVCGQLALGLHLSHAVSSAFQTWGIEHAALDRLLKLAGPGVALFVVLGNLAIIFAVFLGLLRA</sequence>
<name>A0A0S4KSZ2_9BACT</name>
<dbReference type="Proteomes" id="UP000066284">
    <property type="component" value="Chromosome 1"/>
</dbReference>
<dbReference type="CDD" id="cd03498">
    <property type="entry name" value="SQR_TypeB_2_TM"/>
    <property type="match status" value="1"/>
</dbReference>
<reference evidence="3" key="1">
    <citation type="submission" date="2015-09" db="EMBL/GenBank/DDBJ databases">
        <authorList>
            <person name="Daims H."/>
        </authorList>
    </citation>
    <scope>NUCLEOTIDE SEQUENCE [LARGE SCALE GENOMIC DNA]</scope>
</reference>
<dbReference type="KEGG" id="nio:NITINOP_1450"/>
<feature type="transmembrane region" description="Helical" evidence="1">
    <location>
        <begin position="204"/>
        <end position="224"/>
    </location>
</feature>
<organism evidence="2 3">
    <name type="scientific">Candidatus Nitrospira inopinata</name>
    <dbReference type="NCBI Taxonomy" id="1715989"/>
    <lineage>
        <taxon>Bacteria</taxon>
        <taxon>Pseudomonadati</taxon>
        <taxon>Nitrospirota</taxon>
        <taxon>Nitrospiria</taxon>
        <taxon>Nitrospirales</taxon>
        <taxon>Nitrospiraceae</taxon>
        <taxon>Nitrospira</taxon>
    </lineage>
</organism>
<feature type="transmembrane region" description="Helical" evidence="1">
    <location>
        <begin position="58"/>
        <end position="83"/>
    </location>
</feature>
<dbReference type="Gene3D" id="1.20.1300.10">
    <property type="entry name" value="Fumarate reductase/succinate dehydrogenase, transmembrane subunit"/>
    <property type="match status" value="1"/>
</dbReference>
<dbReference type="InterPro" id="IPR034804">
    <property type="entry name" value="SQR/QFR_C/D"/>
</dbReference>
<evidence type="ECO:0000313" key="2">
    <source>
        <dbReference type="EMBL" id="CUQ66425.1"/>
    </source>
</evidence>
<feature type="transmembrane region" description="Helical" evidence="1">
    <location>
        <begin position="12"/>
        <end position="34"/>
    </location>
</feature>
<keyword evidence="1" id="KW-0472">Membrane</keyword>
<protein>
    <submittedName>
        <fullName evidence="2">Succinate dehydrogenase/fumarate reductase, cytochrome b558 subunit</fullName>
        <ecNumber evidence="2">1.-.-.-</ecNumber>
    </submittedName>
</protein>
<dbReference type="NCBIfam" id="TIGR02046">
    <property type="entry name" value="sdhC_b558_fam"/>
    <property type="match status" value="1"/>
</dbReference>
<evidence type="ECO:0000256" key="1">
    <source>
        <dbReference type="SAM" id="Phobius"/>
    </source>
</evidence>
<dbReference type="EMBL" id="LN885086">
    <property type="protein sequence ID" value="CUQ66425.1"/>
    <property type="molecule type" value="Genomic_DNA"/>
</dbReference>
<dbReference type="AlphaFoldDB" id="A0A0S4KSZ2"/>
<keyword evidence="3" id="KW-1185">Reference proteome</keyword>
<keyword evidence="2" id="KW-0560">Oxidoreductase</keyword>
<dbReference type="InterPro" id="IPR011138">
    <property type="entry name" value="Cytochrome_b-558"/>
</dbReference>
<dbReference type="GO" id="GO:0016491">
    <property type="term" value="F:oxidoreductase activity"/>
    <property type="evidence" value="ECO:0007669"/>
    <property type="project" value="UniProtKB-KW"/>
</dbReference>
<dbReference type="RefSeq" id="WP_062484449.1">
    <property type="nucleotide sequence ID" value="NZ_LN885086.1"/>
</dbReference>
<dbReference type="OrthoDB" id="9788081at2"/>
<dbReference type="SUPFAM" id="SSF81343">
    <property type="entry name" value="Fumarate reductase respiratory complex transmembrane subunits"/>
    <property type="match status" value="1"/>
</dbReference>
<keyword evidence="1" id="KW-0812">Transmembrane</keyword>
<dbReference type="STRING" id="1715989.NITINOP_1450"/>
<gene>
    <name evidence="2" type="primary">sdhC</name>
    <name evidence="2" type="ORF">NITINOP_1450</name>
</gene>